<dbReference type="EMBL" id="BJNN01000121">
    <property type="protein sequence ID" value="GEC64465.1"/>
    <property type="molecule type" value="Genomic_DNA"/>
</dbReference>
<dbReference type="RefSeq" id="WP_040510421.1">
    <property type="nucleotide sequence ID" value="NZ_BJNN01000121.1"/>
</dbReference>
<dbReference type="Proteomes" id="UP000319478">
    <property type="component" value="Unassembled WGS sequence"/>
</dbReference>
<feature type="transmembrane region" description="Helical" evidence="1">
    <location>
        <begin position="433"/>
        <end position="456"/>
    </location>
</feature>
<feature type="transmembrane region" description="Helical" evidence="1">
    <location>
        <begin position="359"/>
        <end position="377"/>
    </location>
</feature>
<protein>
    <submittedName>
        <fullName evidence="2">Uncharacterized protein</fullName>
    </submittedName>
</protein>
<keyword evidence="1" id="KW-0812">Transmembrane</keyword>
<evidence type="ECO:0000313" key="2">
    <source>
        <dbReference type="EMBL" id="GEC64465.1"/>
    </source>
</evidence>
<evidence type="ECO:0000313" key="3">
    <source>
        <dbReference type="Proteomes" id="UP000319478"/>
    </source>
</evidence>
<organism evidence="2 3">
    <name type="scientific">Novacetimonas hansenii</name>
    <name type="common">Komagataeibacter hansenii</name>
    <dbReference type="NCBI Taxonomy" id="436"/>
    <lineage>
        <taxon>Bacteria</taxon>
        <taxon>Pseudomonadati</taxon>
        <taxon>Pseudomonadota</taxon>
        <taxon>Alphaproteobacteria</taxon>
        <taxon>Acetobacterales</taxon>
        <taxon>Acetobacteraceae</taxon>
        <taxon>Novacetimonas</taxon>
    </lineage>
</organism>
<name>A0ABQ0SGH0_NOVHA</name>
<keyword evidence="1" id="KW-1133">Transmembrane helix</keyword>
<comment type="caution">
    <text evidence="2">The sequence shown here is derived from an EMBL/GenBank/DDBJ whole genome shotgun (WGS) entry which is preliminary data.</text>
</comment>
<gene>
    <name evidence="2" type="ORF">GHA01_23140</name>
</gene>
<keyword evidence="1" id="KW-0472">Membrane</keyword>
<accession>A0ABQ0SGH0</accession>
<reference evidence="2 3" key="1">
    <citation type="submission" date="2019-06" db="EMBL/GenBank/DDBJ databases">
        <title>Whole genome shotgun sequence of Komagataeibacter hansenii NBRC 14820.</title>
        <authorList>
            <person name="Hosoyama A."/>
            <person name="Uohara A."/>
            <person name="Ohji S."/>
            <person name="Ichikawa N."/>
        </authorList>
    </citation>
    <scope>NUCLEOTIDE SEQUENCE [LARGE SCALE GENOMIC DNA]</scope>
    <source>
        <strain evidence="2 3">NBRC 14820</strain>
    </source>
</reference>
<keyword evidence="3" id="KW-1185">Reference proteome</keyword>
<sequence length="465" mass="50726">MLSILAAALDASTGLTVDEINGTLTAVGRPTHAVLVAWREVAVACASDRCRLTCRDELDDVHDLSTADLDELDGTELRFTLEIACPENAVHVATPNGLRRILAMLDNLSSVSVVRMLGLTEAIRTLGVVIEPWEDGAWEAPPRAAGRSPSPRRFARTIVGSARAPSDIGSYLLEGEANRADRAFVVWRGFATNAVRRSLVNEIYEADGIVRVVLSGTPTRRLELGEADVDAASFAVLQKAARWVYVEGPDAELRHTLLTNELAREWRDGEPFALGLSCKLPVALESAGLAYRAYVQQGSKDTIKSLSDLRKTLAEEMGKVTQQTRDLTSGLWRDVAVAIVTIAFRYSMDAAKVVTAKPVYAVIFVLAAAHIVISQWVTVRSNRAFLKVAADSRTLWRQKGYAYLSDDEFGVLAETPLSQARAIYNRVEATTNWVAGIVAVGLVASAGWEIGVWQALYRRLMELSC</sequence>
<proteinExistence type="predicted"/>
<evidence type="ECO:0000256" key="1">
    <source>
        <dbReference type="SAM" id="Phobius"/>
    </source>
</evidence>